<protein>
    <recommendedName>
        <fullName evidence="3">SAM domain-containing protein</fullName>
    </recommendedName>
</protein>
<comment type="caution">
    <text evidence="1">The sequence shown here is derived from an EMBL/GenBank/DDBJ whole genome shotgun (WGS) entry which is preliminary data.</text>
</comment>
<name>A0A2N1M3Q8_9GLOM</name>
<dbReference type="VEuPathDB" id="FungiDB:RhiirFUN_021824"/>
<evidence type="ECO:0000313" key="2">
    <source>
        <dbReference type="Proteomes" id="UP000233469"/>
    </source>
</evidence>
<dbReference type="Proteomes" id="UP000233469">
    <property type="component" value="Unassembled WGS sequence"/>
</dbReference>
<dbReference type="EMBL" id="LLXL01005881">
    <property type="protein sequence ID" value="PKK56286.1"/>
    <property type="molecule type" value="Genomic_DNA"/>
</dbReference>
<evidence type="ECO:0008006" key="3">
    <source>
        <dbReference type="Google" id="ProtNLM"/>
    </source>
</evidence>
<dbReference type="AlphaFoldDB" id="A0A2N1M3Q8"/>
<dbReference type="Gene3D" id="1.10.150.50">
    <property type="entry name" value="Transcription Factor, Ets-1"/>
    <property type="match status" value="1"/>
</dbReference>
<reference evidence="1 2" key="1">
    <citation type="submission" date="2016-04" db="EMBL/GenBank/DDBJ databases">
        <title>Genome analyses suggest a sexual origin of heterokaryosis in a supposedly ancient asexual fungus.</title>
        <authorList>
            <person name="Ropars J."/>
            <person name="Sedzielewska K."/>
            <person name="Noel J."/>
            <person name="Charron P."/>
            <person name="Farinelli L."/>
            <person name="Marton T."/>
            <person name="Kruger M."/>
            <person name="Pelin A."/>
            <person name="Brachmann A."/>
            <person name="Corradi N."/>
        </authorList>
    </citation>
    <scope>NUCLEOTIDE SEQUENCE [LARGE SCALE GENOMIC DNA]</scope>
    <source>
        <strain evidence="1 2">C2</strain>
    </source>
</reference>
<reference evidence="1 2" key="2">
    <citation type="submission" date="2017-10" db="EMBL/GenBank/DDBJ databases">
        <title>Extensive intraspecific genome diversity in a model arbuscular mycorrhizal fungus.</title>
        <authorList>
            <person name="Chen E.C.H."/>
            <person name="Morin E."/>
            <person name="Baudet D."/>
            <person name="Noel J."/>
            <person name="Ndikumana S."/>
            <person name="Charron P."/>
            <person name="St-Onge C."/>
            <person name="Giorgi J."/>
            <person name="Grigoriev I.V."/>
            <person name="Roux C."/>
            <person name="Martin F.M."/>
            <person name="Corradi N."/>
        </authorList>
    </citation>
    <scope>NUCLEOTIDE SEQUENCE [LARGE SCALE GENOMIC DNA]</scope>
    <source>
        <strain evidence="1 2">C2</strain>
    </source>
</reference>
<accession>A0A2N1M3Q8</accession>
<dbReference type="VEuPathDB" id="FungiDB:FUN_022143"/>
<proteinExistence type="predicted"/>
<evidence type="ECO:0000313" key="1">
    <source>
        <dbReference type="EMBL" id="PKK56286.1"/>
    </source>
</evidence>
<organism evidence="1 2">
    <name type="scientific">Rhizophagus irregularis</name>
    <dbReference type="NCBI Taxonomy" id="588596"/>
    <lineage>
        <taxon>Eukaryota</taxon>
        <taxon>Fungi</taxon>
        <taxon>Fungi incertae sedis</taxon>
        <taxon>Mucoromycota</taxon>
        <taxon>Glomeromycotina</taxon>
        <taxon>Glomeromycetes</taxon>
        <taxon>Glomerales</taxon>
        <taxon>Glomeraceae</taxon>
        <taxon>Rhizophagus</taxon>
    </lineage>
</organism>
<gene>
    <name evidence="1" type="ORF">RhiirC2_800350</name>
</gene>
<sequence length="102" mass="11789">MSSMADILKGWETERLISFLWADSKSEGLELDDNFFTKLRDEKISGHLFLKLTGWEFKEYGMTLRQALELEDYIKELNIRKAELAVYHVKGEGSKSDDPPTS</sequence>
<dbReference type="InterPro" id="IPR013761">
    <property type="entry name" value="SAM/pointed_sf"/>
</dbReference>
<dbReference type="VEuPathDB" id="FungiDB:RhiirA1_446879"/>